<feature type="domain" description="Cadherin" evidence="11">
    <location>
        <begin position="278"/>
        <end position="388"/>
    </location>
</feature>
<dbReference type="GO" id="GO:0007156">
    <property type="term" value="P:homophilic cell adhesion via plasma membrane adhesion molecules"/>
    <property type="evidence" value="ECO:0007669"/>
    <property type="project" value="InterPro"/>
</dbReference>
<feature type="chain" id="PRO_5042850625" description="Cadherin domain-containing protein" evidence="10">
    <location>
        <begin position="27"/>
        <end position="1649"/>
    </location>
</feature>
<protein>
    <recommendedName>
        <fullName evidence="11">Cadherin domain-containing protein</fullName>
    </recommendedName>
</protein>
<evidence type="ECO:0000259" key="11">
    <source>
        <dbReference type="PROSITE" id="PS50268"/>
    </source>
</evidence>
<feature type="domain" description="Cadherin" evidence="11">
    <location>
        <begin position="494"/>
        <end position="603"/>
    </location>
</feature>
<keyword evidence="8" id="KW-0325">Glycoprotein</keyword>
<evidence type="ECO:0000256" key="4">
    <source>
        <dbReference type="ARBA" id="ARBA00022837"/>
    </source>
</evidence>
<keyword evidence="2" id="KW-0812">Transmembrane</keyword>
<dbReference type="GO" id="GO:0005509">
    <property type="term" value="F:calcium ion binding"/>
    <property type="evidence" value="ECO:0007669"/>
    <property type="project" value="UniProtKB-UniRule"/>
</dbReference>
<keyword evidence="13" id="KW-1185">Reference proteome</keyword>
<comment type="subcellular location">
    <subcellularLocation>
        <location evidence="1">Membrane</location>
    </subcellularLocation>
</comment>
<comment type="caution">
    <text evidence="12">The sequence shown here is derived from an EMBL/GenBank/DDBJ whole genome shotgun (WGS) entry which is preliminary data.</text>
</comment>
<keyword evidence="10" id="KW-0732">Signal</keyword>
<feature type="domain" description="Cadherin" evidence="11">
    <location>
        <begin position="56"/>
        <end position="163"/>
    </location>
</feature>
<dbReference type="Pfam" id="PF00028">
    <property type="entry name" value="Cadherin"/>
    <property type="match status" value="8"/>
</dbReference>
<keyword evidence="6" id="KW-1133">Transmembrane helix</keyword>
<keyword evidence="4 9" id="KW-0106">Calcium</keyword>
<feature type="domain" description="Cadherin" evidence="11">
    <location>
        <begin position="824"/>
        <end position="933"/>
    </location>
</feature>
<evidence type="ECO:0000256" key="9">
    <source>
        <dbReference type="PROSITE-ProRule" id="PRU00043"/>
    </source>
</evidence>
<evidence type="ECO:0000313" key="13">
    <source>
        <dbReference type="Proteomes" id="UP001374579"/>
    </source>
</evidence>
<dbReference type="CDD" id="cd11304">
    <property type="entry name" value="Cadherin_repeat"/>
    <property type="match status" value="11"/>
</dbReference>
<dbReference type="PANTHER" id="PTHR24026:SF126">
    <property type="entry name" value="PROTOCADHERIN FAT 4"/>
    <property type="match status" value="1"/>
</dbReference>
<feature type="domain" description="Cadherin" evidence="11">
    <location>
        <begin position="1153"/>
        <end position="1262"/>
    </location>
</feature>
<dbReference type="PROSITE" id="PS50268">
    <property type="entry name" value="CADHERIN_2"/>
    <property type="match status" value="14"/>
</dbReference>
<feature type="domain" description="Cadherin" evidence="11">
    <location>
        <begin position="934"/>
        <end position="1036"/>
    </location>
</feature>
<feature type="domain" description="Cadherin" evidence="11">
    <location>
        <begin position="390"/>
        <end position="493"/>
    </location>
</feature>
<feature type="domain" description="Cadherin" evidence="11">
    <location>
        <begin position="717"/>
        <end position="820"/>
    </location>
</feature>
<evidence type="ECO:0000256" key="1">
    <source>
        <dbReference type="ARBA" id="ARBA00004370"/>
    </source>
</evidence>
<proteinExistence type="predicted"/>
<feature type="domain" description="Cadherin" evidence="11">
    <location>
        <begin position="606"/>
        <end position="716"/>
    </location>
</feature>
<evidence type="ECO:0000256" key="2">
    <source>
        <dbReference type="ARBA" id="ARBA00022692"/>
    </source>
</evidence>
<dbReference type="InterPro" id="IPR015919">
    <property type="entry name" value="Cadherin-like_sf"/>
</dbReference>
<dbReference type="InterPro" id="IPR002126">
    <property type="entry name" value="Cadherin-like_dom"/>
</dbReference>
<dbReference type="FunFam" id="2.60.40.60:FF:000116">
    <property type="entry name" value="Dachsous cadherin-related 2"/>
    <property type="match status" value="1"/>
</dbReference>
<feature type="domain" description="Cadherin" evidence="11">
    <location>
        <begin position="1263"/>
        <end position="1360"/>
    </location>
</feature>
<dbReference type="GO" id="GO:0005886">
    <property type="term" value="C:plasma membrane"/>
    <property type="evidence" value="ECO:0007669"/>
    <property type="project" value="UniProtKB-SubCell"/>
</dbReference>
<gene>
    <name evidence="12" type="ORF">V1264_012388</name>
</gene>
<evidence type="ECO:0000256" key="5">
    <source>
        <dbReference type="ARBA" id="ARBA00022889"/>
    </source>
</evidence>
<keyword evidence="7" id="KW-0472">Membrane</keyword>
<keyword evidence="3" id="KW-0677">Repeat</keyword>
<dbReference type="PRINTS" id="PR00205">
    <property type="entry name" value="CADHERIN"/>
</dbReference>
<name>A0AAN9BX68_9CAEN</name>
<evidence type="ECO:0000256" key="10">
    <source>
        <dbReference type="SAM" id="SignalP"/>
    </source>
</evidence>
<dbReference type="EMBL" id="JBAMIC010000002">
    <property type="protein sequence ID" value="KAK7113023.1"/>
    <property type="molecule type" value="Genomic_DNA"/>
</dbReference>
<dbReference type="Gene3D" id="2.60.40.60">
    <property type="entry name" value="Cadherins"/>
    <property type="match status" value="15"/>
</dbReference>
<feature type="domain" description="Cadherin" evidence="11">
    <location>
        <begin position="1473"/>
        <end position="1573"/>
    </location>
</feature>
<dbReference type="Proteomes" id="UP001374579">
    <property type="component" value="Unassembled WGS sequence"/>
</dbReference>
<evidence type="ECO:0000256" key="7">
    <source>
        <dbReference type="ARBA" id="ARBA00023136"/>
    </source>
</evidence>
<dbReference type="SUPFAM" id="SSF49313">
    <property type="entry name" value="Cadherin-like"/>
    <property type="match status" value="14"/>
</dbReference>
<feature type="domain" description="Cadherin" evidence="11">
    <location>
        <begin position="1370"/>
        <end position="1477"/>
    </location>
</feature>
<dbReference type="PANTHER" id="PTHR24026">
    <property type="entry name" value="FAT ATYPICAL CADHERIN-RELATED"/>
    <property type="match status" value="1"/>
</dbReference>
<evidence type="ECO:0000256" key="3">
    <source>
        <dbReference type="ARBA" id="ARBA00022737"/>
    </source>
</evidence>
<feature type="domain" description="Cadherin" evidence="11">
    <location>
        <begin position="1037"/>
        <end position="1152"/>
    </location>
</feature>
<accession>A0AAN9BX68</accession>
<dbReference type="SMART" id="SM00112">
    <property type="entry name" value="CA"/>
    <property type="match status" value="13"/>
</dbReference>
<evidence type="ECO:0000256" key="8">
    <source>
        <dbReference type="ARBA" id="ARBA00023180"/>
    </source>
</evidence>
<keyword evidence="5" id="KW-0130">Cell adhesion</keyword>
<organism evidence="12 13">
    <name type="scientific">Littorina saxatilis</name>
    <dbReference type="NCBI Taxonomy" id="31220"/>
    <lineage>
        <taxon>Eukaryota</taxon>
        <taxon>Metazoa</taxon>
        <taxon>Spiralia</taxon>
        <taxon>Lophotrochozoa</taxon>
        <taxon>Mollusca</taxon>
        <taxon>Gastropoda</taxon>
        <taxon>Caenogastropoda</taxon>
        <taxon>Littorinimorpha</taxon>
        <taxon>Littorinoidea</taxon>
        <taxon>Littorinidae</taxon>
        <taxon>Littorina</taxon>
    </lineage>
</organism>
<feature type="signal peptide" evidence="10">
    <location>
        <begin position="1"/>
        <end position="26"/>
    </location>
</feature>
<evidence type="ECO:0000256" key="6">
    <source>
        <dbReference type="ARBA" id="ARBA00022989"/>
    </source>
</evidence>
<evidence type="ECO:0000313" key="12">
    <source>
        <dbReference type="EMBL" id="KAK7113023.1"/>
    </source>
</evidence>
<feature type="domain" description="Cadherin" evidence="11">
    <location>
        <begin position="162"/>
        <end position="276"/>
    </location>
</feature>
<sequence length="1649" mass="178305">MGCSPTTPWAAVCMLLLVVVLPNVQTQDGSTSDPSSSSTVTAIVNDVDNFTPVITVTPNNTVYLLENANASTVVVDVNADDGDSQNTSSGRITFSIESSTPGSGRPYFTIDPVSGVLTVAGSLKEAPEDLYTLLVRASDAGSSPRWAESNITVHILRNTPPSFNNLTVTIPELRVDQTTVNYIVSAVDPDTISEFRVTNYRLDGDSTATRFFQVSNNVGTDGVVTGASITITDRAGLTGDSNTEYRLEVVVEDGAGESARQTLLLPFRRNVYPPTFLGPSSVTITVNETQQLDVPILTVSVTDQDLQAPNNHVECFLEGDAETLAYFKVAKNGVNTCDISVRSPLYSDFNRKPEYNLQIVARDGGSTPQTAAVNLTVNVNRNQNTPQFINVDSYPRTIDENMLVGTSVTQVTATDEDIVAYGTVSYSLIGDGPSPDYFTVDSAGRITLTSSLAGTEQDYFELRVRASDDGTPSLFNETVVRITINRNLHDPQWIDTIYEVNILSTQDLSVPIIALGASDADTTAPNNQTVFFAVNHTDSALNWFQFDQNGDISVRLPLYDNTNRDQRFEWQMGIRDGGNPPREQAIRATVVVNVVYNLNAPIFTGCTPQPRITLREDIASGINAYTATVSDSDVQSPFNSVSLRIIGDDHAPGLFRLDPNPGSPNQRLVMVNGSLAQDNVPEYTVRILAQDGGRPSQSATCVVTYEINRNLNTPIFTGNSYSATVSECVPFDTPVVNVSATDSDRVAPFNDLTFEMNHPYFYVWTQGAGVGIIHVRRDLRADTTNQTTYTFPVTVRDGGGLSSTVSATVSVQRNLHTPEFTDVGSTGFSLTVDDNLSTGTSVYNADATDGDAGTGTEAEFFSLVYSLVGDGTALPFFTMDDATGLITTHQSIRGIDTNFTLQMQVRDNGCPARWSPIKTLTVNVNRNPNRPEFTTAIYAATISEEALYGSSVVTVSATDGDALAPYNTVVYELVTRNNQFALNNQSGEISVKTDLTSETSTSFTFDVRAVDGAGQTSTATAQVMVNIIRNNNDPVFSDTGCTVSLSPNATVGSDVLTVTASDADPDTIGTTGNPSNFGSDSLRYSLIGDDGHQNFFSISSSSGKVNLSQPLTSGTITTYRLRILAQDGARFTRSAVKVCSVLVNRDPNPPIVTPLNANHRILEIQNLGESFITVSATDAQSGTPDVFFTLVNNDAQDQVCNTYFGIFRTGGLYVKSDLVADTTDRTQYICRVIATENDPPSRQSTNTGTVTVTVVRNTVPSFVNSPYNSAINRTASDSDLVTVYTTHDNDIDISFNQTDVSIIGRNDNGYFALGGNNDIVLQSATDLASDTRSSYTLVLQVRDRGERAALSSTAVVNINVVRNLFSPVCVDNNQIISINFTTPPGNTIGTFRATDDDPGQGVKYFLEGTQTSKEYFTLDYDNGTIIVKKALPSTGSPNYQLIVKATDDGFPSESETCQKTVQINVDPTILAFISPDYQLTISENDGISSQVVDLDTNPNDQVSFQILGSLSDAEWFNIDTNTGDLTVAKDLRTDRRVEYKLLVQATRQSTVTRQTATSTVTINVLRNENEPVFIGSLNTTVDERLSVGSQSLRLQARDADVNDSLTFRFDSPTADTDLFYLGPSSGLISLKNSLVGRTNTVIEVKDCNY</sequence>
<reference evidence="12 13" key="1">
    <citation type="submission" date="2024-02" db="EMBL/GenBank/DDBJ databases">
        <title>Chromosome-scale genome assembly of the rough periwinkle Littorina saxatilis.</title>
        <authorList>
            <person name="De Jode A."/>
            <person name="Faria R."/>
            <person name="Formenti G."/>
            <person name="Sims Y."/>
            <person name="Smith T.P."/>
            <person name="Tracey A."/>
            <person name="Wood J.M.D."/>
            <person name="Zagrodzka Z.B."/>
            <person name="Johannesson K."/>
            <person name="Butlin R.K."/>
            <person name="Leder E.H."/>
        </authorList>
    </citation>
    <scope>NUCLEOTIDE SEQUENCE [LARGE SCALE GENOMIC DNA]</scope>
    <source>
        <strain evidence="12">Snail1</strain>
        <tissue evidence="12">Muscle</tissue>
    </source>
</reference>